<keyword evidence="3" id="KW-1185">Reference proteome</keyword>
<proteinExistence type="predicted"/>
<comment type="caution">
    <text evidence="2">The sequence shown here is derived from an EMBL/GenBank/DDBJ whole genome shotgun (WGS) entry which is preliminary data.</text>
</comment>
<dbReference type="Proteomes" id="UP000291404">
    <property type="component" value="Unassembled WGS sequence"/>
</dbReference>
<evidence type="ECO:0000313" key="3">
    <source>
        <dbReference type="Proteomes" id="UP000291404"/>
    </source>
</evidence>
<feature type="signal peptide" evidence="1">
    <location>
        <begin position="1"/>
        <end position="18"/>
    </location>
</feature>
<sequence>MLCFLIFLLFTNIFGKVAIPYSVEEVNTIDEDSSNTGKEIVQVINIETGAVLNNPESKQAVHVKRSPHCPGIFPRHIISNGYHEIDYAHTDDRGCSHQHGIYGRHMHGVHHLDHF</sequence>
<reference evidence="2 3" key="1">
    <citation type="submission" date="2017-12" db="EMBL/GenBank/DDBJ databases">
        <authorList>
            <person name="Pombert J.-F."/>
            <person name="Haag K.L."/>
            <person name="Ebert D."/>
        </authorList>
    </citation>
    <scope>NUCLEOTIDE SEQUENCE [LARGE SCALE GENOMIC DNA]</scope>
    <source>
        <strain evidence="2">BE-OM-2</strain>
    </source>
</reference>
<dbReference type="VEuPathDB" id="MicrosporidiaDB:CWI39_1968p0010"/>
<evidence type="ECO:0000256" key="1">
    <source>
        <dbReference type="SAM" id="SignalP"/>
    </source>
</evidence>
<gene>
    <name evidence="2" type="ORF">CWI36_0793p0020</name>
</gene>
<dbReference type="EMBL" id="PITI01000793">
    <property type="protein sequence ID" value="TBU04237.1"/>
    <property type="molecule type" value="Genomic_DNA"/>
</dbReference>
<keyword evidence="1" id="KW-0732">Signal</keyword>
<evidence type="ECO:0008006" key="4">
    <source>
        <dbReference type="Google" id="ProtNLM"/>
    </source>
</evidence>
<accession>A0A4Q9L928</accession>
<organism evidence="2 3">
    <name type="scientific">Hamiltosporidium magnivora</name>
    <dbReference type="NCBI Taxonomy" id="148818"/>
    <lineage>
        <taxon>Eukaryota</taxon>
        <taxon>Fungi</taxon>
        <taxon>Fungi incertae sedis</taxon>
        <taxon>Microsporidia</taxon>
        <taxon>Dubosqiidae</taxon>
        <taxon>Hamiltosporidium</taxon>
    </lineage>
</organism>
<dbReference type="AlphaFoldDB" id="A0A4Q9L928"/>
<dbReference type="VEuPathDB" id="MicrosporidiaDB:CWI36_0793p0020"/>
<name>A0A4Q9L928_9MICR</name>
<protein>
    <recommendedName>
        <fullName evidence="4">Secreted protein</fullName>
    </recommendedName>
</protein>
<evidence type="ECO:0000313" key="2">
    <source>
        <dbReference type="EMBL" id="TBU04237.1"/>
    </source>
</evidence>
<feature type="chain" id="PRO_5020951179" description="Secreted protein" evidence="1">
    <location>
        <begin position="19"/>
        <end position="115"/>
    </location>
</feature>